<keyword evidence="2" id="KW-0808">Transferase</keyword>
<dbReference type="AlphaFoldDB" id="A0A6S7GTL6"/>
<dbReference type="EMBL" id="CACRXK020002941">
    <property type="protein sequence ID" value="CAB3996764.1"/>
    <property type="molecule type" value="Genomic_DNA"/>
</dbReference>
<organism evidence="3 4">
    <name type="scientific">Paramuricea clavata</name>
    <name type="common">Red gorgonian</name>
    <name type="synonym">Violescent sea-whip</name>
    <dbReference type="NCBI Taxonomy" id="317549"/>
    <lineage>
        <taxon>Eukaryota</taxon>
        <taxon>Metazoa</taxon>
        <taxon>Cnidaria</taxon>
        <taxon>Anthozoa</taxon>
        <taxon>Octocorallia</taxon>
        <taxon>Malacalcyonacea</taxon>
        <taxon>Plexauridae</taxon>
        <taxon>Paramuricea</taxon>
    </lineage>
</organism>
<gene>
    <name evidence="3" type="ORF">PACLA_8A007096</name>
</gene>
<dbReference type="Pfam" id="PF00685">
    <property type="entry name" value="Sulfotransfer_1"/>
    <property type="match status" value="1"/>
</dbReference>
<dbReference type="PANTHER" id="PTHR11783">
    <property type="entry name" value="SULFOTRANSFERASE SULT"/>
    <property type="match status" value="1"/>
</dbReference>
<comment type="similarity">
    <text evidence="1">Belongs to the sulfotransferase 1 family.</text>
</comment>
<dbReference type="Proteomes" id="UP001152795">
    <property type="component" value="Unassembled WGS sequence"/>
</dbReference>
<dbReference type="InterPro" id="IPR027417">
    <property type="entry name" value="P-loop_NTPase"/>
</dbReference>
<dbReference type="SUPFAM" id="SSF52540">
    <property type="entry name" value="P-loop containing nucleoside triphosphate hydrolases"/>
    <property type="match status" value="1"/>
</dbReference>
<name>A0A6S7GTL6_PARCT</name>
<evidence type="ECO:0000313" key="4">
    <source>
        <dbReference type="Proteomes" id="UP001152795"/>
    </source>
</evidence>
<protein>
    <submittedName>
        <fullName evidence="3">Sulfotransferase domain-containing</fullName>
    </submittedName>
</protein>
<evidence type="ECO:0000256" key="2">
    <source>
        <dbReference type="ARBA" id="ARBA00022679"/>
    </source>
</evidence>
<evidence type="ECO:0000313" key="3">
    <source>
        <dbReference type="EMBL" id="CAB3996764.1"/>
    </source>
</evidence>
<dbReference type="Gene3D" id="3.40.50.300">
    <property type="entry name" value="P-loop containing nucleotide triphosphate hydrolases"/>
    <property type="match status" value="1"/>
</dbReference>
<dbReference type="OrthoDB" id="205623at2759"/>
<accession>A0A6S7GTL6</accession>
<keyword evidence="4" id="KW-1185">Reference proteome</keyword>
<dbReference type="InterPro" id="IPR000863">
    <property type="entry name" value="Sulfotransferase_dom"/>
</dbReference>
<proteinExistence type="inferred from homology"/>
<reference evidence="3" key="1">
    <citation type="submission" date="2020-04" db="EMBL/GenBank/DDBJ databases">
        <authorList>
            <person name="Alioto T."/>
            <person name="Alioto T."/>
            <person name="Gomez Garrido J."/>
        </authorList>
    </citation>
    <scope>NUCLEOTIDE SEQUENCE</scope>
    <source>
        <strain evidence="3">A484AB</strain>
    </source>
</reference>
<comment type="caution">
    <text evidence="3">The sequence shown here is derived from an EMBL/GenBank/DDBJ whole genome shotgun (WGS) entry which is preliminary data.</text>
</comment>
<evidence type="ECO:0000256" key="1">
    <source>
        <dbReference type="ARBA" id="ARBA00005771"/>
    </source>
</evidence>
<dbReference type="GO" id="GO:0008146">
    <property type="term" value="F:sulfotransferase activity"/>
    <property type="evidence" value="ECO:0007669"/>
    <property type="project" value="InterPro"/>
</dbReference>
<sequence length="310" mass="36107">MPFDKSANGCTGVQRMKERFSRAISEEGVNRGLSFKPRSDDVFVVTPPKCGTTWMQQILHQLRSGGDMSFEDISDVVPYVELAYDVEIDLEAEHNYSPRCYKTHAWYPHCPKGAKYVVIYREPCAAFYSRFNFHKGWMFQPGELSLHEYVKDFSFAYGVPKNKMDRPSYFVHLLSWWEHRNDSNVLFLFFEDMKDDLESVVRMVAAFIGIQDEERIKKAVEMSSFEFMKENKGKFADVRYARYRNKVCGIPDDAVPSKVVTGSATKGRELMDDKTKEIIQAKWLEVVEKQTGFQDYNELRSVFKKENKNC</sequence>